<name>A0A2U3LRC2_9FIRM</name>
<dbReference type="AlphaFoldDB" id="A0A2U3LRC2"/>
<feature type="compositionally biased region" description="Polar residues" evidence="1">
    <location>
        <begin position="250"/>
        <end position="259"/>
    </location>
</feature>
<organism evidence="4 5">
    <name type="scientific">Candidatus Desulfosporosinus infrequens</name>
    <dbReference type="NCBI Taxonomy" id="2043169"/>
    <lineage>
        <taxon>Bacteria</taxon>
        <taxon>Bacillati</taxon>
        <taxon>Bacillota</taxon>
        <taxon>Clostridia</taxon>
        <taxon>Eubacteriales</taxon>
        <taxon>Desulfitobacteriaceae</taxon>
        <taxon>Desulfosporosinus</taxon>
    </lineage>
</organism>
<feature type="transmembrane region" description="Helical" evidence="2">
    <location>
        <begin position="266"/>
        <end position="285"/>
    </location>
</feature>
<reference evidence="5" key="1">
    <citation type="submission" date="2018-02" db="EMBL/GenBank/DDBJ databases">
        <authorList>
            <person name="Hausmann B."/>
        </authorList>
    </citation>
    <scope>NUCLEOTIDE SEQUENCE [LARGE SCALE GENOMIC DNA]</scope>
    <source>
        <strain evidence="5">Peat soil MAG SbF1</strain>
    </source>
</reference>
<accession>A0A2U3LRC2</accession>
<feature type="compositionally biased region" description="Low complexity" evidence="1">
    <location>
        <begin position="184"/>
        <end position="195"/>
    </location>
</feature>
<evidence type="ECO:0000313" key="4">
    <source>
        <dbReference type="EMBL" id="SPF54369.1"/>
    </source>
</evidence>
<protein>
    <submittedName>
        <fullName evidence="4">Uncharacterized protein</fullName>
    </submittedName>
</protein>
<proteinExistence type="predicted"/>
<keyword evidence="2" id="KW-0812">Transmembrane</keyword>
<dbReference type="EMBL" id="OMOF01000723">
    <property type="protein sequence ID" value="SPF54369.1"/>
    <property type="molecule type" value="Genomic_DNA"/>
</dbReference>
<dbReference type="OrthoDB" id="1796374at2"/>
<evidence type="ECO:0000256" key="2">
    <source>
        <dbReference type="SAM" id="Phobius"/>
    </source>
</evidence>
<gene>
    <name evidence="4" type="ORF">SBF1_750010</name>
</gene>
<keyword evidence="3" id="KW-0732">Signal</keyword>
<feature type="compositionally biased region" description="Low complexity" evidence="1">
    <location>
        <begin position="215"/>
        <end position="227"/>
    </location>
</feature>
<feature type="region of interest" description="Disordered" evidence="1">
    <location>
        <begin position="164"/>
        <end position="259"/>
    </location>
</feature>
<dbReference type="Proteomes" id="UP000238916">
    <property type="component" value="Unassembled WGS sequence"/>
</dbReference>
<keyword evidence="2" id="KW-0472">Membrane</keyword>
<evidence type="ECO:0000256" key="3">
    <source>
        <dbReference type="SAM" id="SignalP"/>
    </source>
</evidence>
<evidence type="ECO:0000256" key="1">
    <source>
        <dbReference type="SAM" id="MobiDB-lite"/>
    </source>
</evidence>
<feature type="signal peptide" evidence="3">
    <location>
        <begin position="1"/>
        <end position="26"/>
    </location>
</feature>
<keyword evidence="2" id="KW-1133">Transmembrane helix</keyword>
<evidence type="ECO:0000313" key="5">
    <source>
        <dbReference type="Proteomes" id="UP000238916"/>
    </source>
</evidence>
<sequence>MRKIFITFMILAAIAGSLISPLSVAAADANHYELIGWIADGTGISFTYESSLGKTYDGLACADLMFPHSKDTTWMGPDSVAPILAYIQKFGITSEVKRCMNSTCYDPTIFQAISAQGVNLEVLGGPDVAPGSTPPANLLGKANMKTLTATTPVVGFGIPTPDLSGLLNHATPPAVSNPTPGPTPAQSQQPSASTPTPAPNAPIPHESTQKSDTTQSQPQVQAPVQSVIPKTNTEVTPKETPKGPVVPPDLQSNTQSTSNKAPWKTWFYAGIAVIFALGVCIFGFIKWKQRGEELRS</sequence>
<feature type="chain" id="PRO_5038391328" evidence="3">
    <location>
        <begin position="27"/>
        <end position="296"/>
    </location>
</feature>